<feature type="domain" description="SLH" evidence="1">
    <location>
        <begin position="86"/>
        <end position="146"/>
    </location>
</feature>
<protein>
    <recommendedName>
        <fullName evidence="1">SLH domain-containing protein</fullName>
    </recommendedName>
</protein>
<dbReference type="PANTHER" id="PTHR43308:SF1">
    <property type="entry name" value="OUTER MEMBRANE PROTEIN ALPHA"/>
    <property type="match status" value="1"/>
</dbReference>
<dbReference type="InterPro" id="IPR001119">
    <property type="entry name" value="SLH_dom"/>
</dbReference>
<evidence type="ECO:0000313" key="2">
    <source>
        <dbReference type="EMBL" id="MPN64035.1"/>
    </source>
</evidence>
<dbReference type="EMBL" id="VSSQ01144368">
    <property type="protein sequence ID" value="MPN64035.1"/>
    <property type="molecule type" value="Genomic_DNA"/>
</dbReference>
<comment type="caution">
    <text evidence="2">The sequence shown here is derived from an EMBL/GenBank/DDBJ whole genome shotgun (WGS) entry which is preliminary data.</text>
</comment>
<proteinExistence type="predicted"/>
<dbReference type="InterPro" id="IPR051465">
    <property type="entry name" value="Cell_Envelope_Struct_Comp"/>
</dbReference>
<organism evidence="2">
    <name type="scientific">bioreactor metagenome</name>
    <dbReference type="NCBI Taxonomy" id="1076179"/>
    <lineage>
        <taxon>unclassified sequences</taxon>
        <taxon>metagenomes</taxon>
        <taxon>ecological metagenomes</taxon>
    </lineage>
</organism>
<name>A0A645JK47_9ZZZZ</name>
<dbReference type="PROSITE" id="PS51272">
    <property type="entry name" value="SLH"/>
    <property type="match status" value="2"/>
</dbReference>
<dbReference type="PANTHER" id="PTHR43308">
    <property type="entry name" value="OUTER MEMBRANE PROTEIN ALPHA-RELATED"/>
    <property type="match status" value="1"/>
</dbReference>
<sequence>MVTTLYRMEGEPAMGDGKSGTFIDVPEYVWYTDAVEWTAAYEIVMGYGDGTFGPDDKISREQLAAMLYRYAEYKDYDVSVSEDTDLQAYADASAVSEYAVTAMQWAMENGIITGRTADTLNPKDTATRAELATILMRFTETFTAEE</sequence>
<gene>
    <name evidence="2" type="ORF">SDC9_211806</name>
</gene>
<feature type="domain" description="SLH" evidence="1">
    <location>
        <begin position="18"/>
        <end position="81"/>
    </location>
</feature>
<evidence type="ECO:0000259" key="1">
    <source>
        <dbReference type="PROSITE" id="PS51272"/>
    </source>
</evidence>
<reference evidence="2" key="1">
    <citation type="submission" date="2019-08" db="EMBL/GenBank/DDBJ databases">
        <authorList>
            <person name="Kucharzyk K."/>
            <person name="Murdoch R.W."/>
            <person name="Higgins S."/>
            <person name="Loffler F."/>
        </authorList>
    </citation>
    <scope>NUCLEOTIDE SEQUENCE</scope>
</reference>
<dbReference type="Pfam" id="PF00395">
    <property type="entry name" value="SLH"/>
    <property type="match status" value="2"/>
</dbReference>
<accession>A0A645JK47</accession>
<dbReference type="AlphaFoldDB" id="A0A645JK47"/>